<protein>
    <submittedName>
        <fullName evidence="1">Uncharacterized protein</fullName>
    </submittedName>
</protein>
<organism evidence="1 2">
    <name type="scientific">Geobacillus subterraneus</name>
    <dbReference type="NCBI Taxonomy" id="129338"/>
    <lineage>
        <taxon>Bacteria</taxon>
        <taxon>Bacillati</taxon>
        <taxon>Bacillota</taxon>
        <taxon>Bacilli</taxon>
        <taxon>Bacillales</taxon>
        <taxon>Anoxybacillaceae</taxon>
        <taxon>Geobacillus</taxon>
    </lineage>
</organism>
<dbReference type="Proteomes" id="UP000501421">
    <property type="component" value="Chromosome"/>
</dbReference>
<name>A0A679FP92_9BACL</name>
<proteinExistence type="predicted"/>
<evidence type="ECO:0000313" key="2">
    <source>
        <dbReference type="Proteomes" id="UP000501421"/>
    </source>
</evidence>
<dbReference type="EMBL" id="AP022557">
    <property type="protein sequence ID" value="BBW98298.1"/>
    <property type="molecule type" value="Genomic_DNA"/>
</dbReference>
<sequence length="85" mass="9503">MALAISLVFQSRVRPFITPERPFKGAGGRKLTRPTGQAIFQLFRYVNVALLELPDGRIQRALGKPLTPDQRRILQGLGMDKSIDV</sequence>
<reference evidence="2" key="1">
    <citation type="journal article" date="2020" name="Microbiol. Resour. Announc.">
        <title>Complete Genome Sequence of Geobacillus sp. Strain E55-1, Isolated from Mine Geyser in Japan.</title>
        <authorList>
            <person name="Miyazaki K."/>
            <person name="Hase E."/>
            <person name="Tokito N."/>
        </authorList>
    </citation>
    <scope>NUCLEOTIDE SEQUENCE [LARGE SCALE GENOMIC DNA]</scope>
    <source>
        <strain evidence="2">E55-1</strain>
    </source>
</reference>
<evidence type="ECO:0000313" key="1">
    <source>
        <dbReference type="EMBL" id="BBW98298.1"/>
    </source>
</evidence>
<gene>
    <name evidence="1" type="ORF">GsuE55_31310</name>
</gene>
<accession>A0A679FP92</accession>
<dbReference type="AlphaFoldDB" id="A0A679FP92"/>
<keyword evidence="2" id="KW-1185">Reference proteome</keyword>